<proteinExistence type="predicted"/>
<reference evidence="1" key="1">
    <citation type="submission" date="2022-03" db="EMBL/GenBank/DDBJ databases">
        <title>De novo assembled genomes of Belliella spp. (Cyclobacteriaceae) strains.</title>
        <authorList>
            <person name="Szabo A."/>
            <person name="Korponai K."/>
            <person name="Felfoldi T."/>
        </authorList>
    </citation>
    <scope>NUCLEOTIDE SEQUENCE</scope>
    <source>
        <strain evidence="1">DSM 107340</strain>
    </source>
</reference>
<keyword evidence="2" id="KW-1185">Reference proteome</keyword>
<gene>
    <name evidence="1" type="ORF">MM236_19055</name>
</gene>
<organism evidence="1 2">
    <name type="scientific">Belliella calami</name>
    <dbReference type="NCBI Taxonomy" id="2923436"/>
    <lineage>
        <taxon>Bacteria</taxon>
        <taxon>Pseudomonadati</taxon>
        <taxon>Bacteroidota</taxon>
        <taxon>Cytophagia</taxon>
        <taxon>Cytophagales</taxon>
        <taxon>Cyclobacteriaceae</taxon>
        <taxon>Belliella</taxon>
    </lineage>
</organism>
<accession>A0ABS9UU03</accession>
<protein>
    <submittedName>
        <fullName evidence="1">Uncharacterized protein</fullName>
    </submittedName>
</protein>
<sequence>MIQAICIIAILSTISSLVVGWVFGHMIGKSMAQTEVIDYVVKNPSIDKIKMLNTIYPDRKPLFDDLEKKYFKNNLDSIIPNLLNAETK</sequence>
<evidence type="ECO:0000313" key="1">
    <source>
        <dbReference type="EMBL" id="MCH7400102.1"/>
    </source>
</evidence>
<comment type="caution">
    <text evidence="1">The sequence shown here is derived from an EMBL/GenBank/DDBJ whole genome shotgun (WGS) entry which is preliminary data.</text>
</comment>
<dbReference type="EMBL" id="JAKZGS010000028">
    <property type="protein sequence ID" value="MCH7400102.1"/>
    <property type="molecule type" value="Genomic_DNA"/>
</dbReference>
<dbReference type="Proteomes" id="UP001165488">
    <property type="component" value="Unassembled WGS sequence"/>
</dbReference>
<evidence type="ECO:0000313" key="2">
    <source>
        <dbReference type="Proteomes" id="UP001165488"/>
    </source>
</evidence>
<name>A0ABS9UU03_9BACT</name>
<dbReference type="RefSeq" id="WP_241276595.1">
    <property type="nucleotide sequence ID" value="NZ_JAKZGS010000028.1"/>
</dbReference>